<keyword evidence="8 14" id="KW-0238">DNA-binding</keyword>
<keyword evidence="9" id="KW-0010">Activator</keyword>
<reference evidence="16" key="2">
    <citation type="submission" date="2025-08" db="UniProtKB">
        <authorList>
            <consortium name="Ensembl"/>
        </authorList>
    </citation>
    <scope>IDENTIFICATION</scope>
</reference>
<evidence type="ECO:0000256" key="2">
    <source>
        <dbReference type="ARBA" id="ARBA00005998"/>
    </source>
</evidence>
<dbReference type="InterPro" id="IPR009071">
    <property type="entry name" value="HMG_box_dom"/>
</dbReference>
<keyword evidence="6" id="KW-0726">Sexual differentiation</keyword>
<evidence type="ECO:0000256" key="8">
    <source>
        <dbReference type="ARBA" id="ARBA00023125"/>
    </source>
</evidence>
<dbReference type="FunFam" id="1.10.30.10:FF:000002">
    <property type="entry name" value="transcription factor Sox-2"/>
    <property type="match status" value="1"/>
</dbReference>
<evidence type="ECO:0000256" key="12">
    <source>
        <dbReference type="ARBA" id="ARBA00032498"/>
    </source>
</evidence>
<dbReference type="Gene3D" id="1.10.30.10">
    <property type="entry name" value="High mobility group box domain"/>
    <property type="match status" value="1"/>
</dbReference>
<dbReference type="GO" id="GO:0000978">
    <property type="term" value="F:RNA polymerase II cis-regulatory region sequence-specific DNA binding"/>
    <property type="evidence" value="ECO:0007669"/>
    <property type="project" value="TreeGrafter"/>
</dbReference>
<dbReference type="Proteomes" id="UP000314987">
    <property type="component" value="Unassembled WGS sequence"/>
</dbReference>
<dbReference type="PANTHER" id="PTHR10270">
    <property type="entry name" value="SOX TRANSCRIPTION FACTOR"/>
    <property type="match status" value="1"/>
</dbReference>
<dbReference type="InterPro" id="IPR050140">
    <property type="entry name" value="SRY-related_HMG-box_TF-like"/>
</dbReference>
<protein>
    <recommendedName>
        <fullName evidence="3">Sex-determining region Y protein</fullName>
    </recommendedName>
    <alternativeName>
        <fullName evidence="12">Testis-determining factor</fullName>
    </alternativeName>
</protein>
<comment type="function">
    <text evidence="13">Transcriptional regulator that controls a genetic switch in male development. It is necessary and sufficient for initiating male sex determination by directing the development of supporting cell precursors (pre-Sertoli cells) as Sertoli rather than granulosa cells. Involved in different aspects of gene regulation including promoter activation or repression. Binds to the DNA consensus sequence 5'-[AT]AACAA[AT]-3'. SRY HMG box recognizes DNA by partial intercalation in the minor groove and promotes DNA bending. Also involved in pre-mRNA splicing. In male adult brain involved in the maintenance of motor functions of dopaminergic neurons.</text>
</comment>
<dbReference type="InterPro" id="IPR036910">
    <property type="entry name" value="HMG_box_dom_sf"/>
</dbReference>
<keyword evidence="5" id="KW-0112">Calmodulin-binding</keyword>
<evidence type="ECO:0000256" key="1">
    <source>
        <dbReference type="ARBA" id="ARBA00004324"/>
    </source>
</evidence>
<comment type="similarity">
    <text evidence="2">Belongs to the SRY family.</text>
</comment>
<dbReference type="GO" id="GO:0005516">
    <property type="term" value="F:calmodulin binding"/>
    <property type="evidence" value="ECO:0007669"/>
    <property type="project" value="UniProtKB-KW"/>
</dbReference>
<dbReference type="STRING" id="29139.ENSVURP00010011605"/>
<dbReference type="Pfam" id="PF00505">
    <property type="entry name" value="HMG_box"/>
    <property type="match status" value="1"/>
</dbReference>
<dbReference type="GO" id="GO:0001228">
    <property type="term" value="F:DNA-binding transcription activator activity, RNA polymerase II-specific"/>
    <property type="evidence" value="ECO:0007669"/>
    <property type="project" value="TreeGrafter"/>
</dbReference>
<evidence type="ECO:0000313" key="16">
    <source>
        <dbReference type="Ensembl" id="ENSVURP00010011605.1"/>
    </source>
</evidence>
<dbReference type="PANTHER" id="PTHR10270:SF161">
    <property type="entry name" value="SEX-DETERMINING REGION Y PROTEIN"/>
    <property type="match status" value="1"/>
</dbReference>
<dbReference type="SUPFAM" id="SSF47095">
    <property type="entry name" value="HMG-box"/>
    <property type="match status" value="1"/>
</dbReference>
<dbReference type="PROSITE" id="PS50118">
    <property type="entry name" value="HMG_BOX_2"/>
    <property type="match status" value="1"/>
</dbReference>
<reference evidence="16" key="3">
    <citation type="submission" date="2025-09" db="UniProtKB">
        <authorList>
            <consortium name="Ensembl"/>
        </authorList>
    </citation>
    <scope>IDENTIFICATION</scope>
</reference>
<evidence type="ECO:0000256" key="13">
    <source>
        <dbReference type="ARBA" id="ARBA00045821"/>
    </source>
</evidence>
<evidence type="ECO:0000256" key="9">
    <source>
        <dbReference type="ARBA" id="ARBA00023159"/>
    </source>
</evidence>
<organism evidence="16 17">
    <name type="scientific">Vombatus ursinus</name>
    <name type="common">Common wombat</name>
    <dbReference type="NCBI Taxonomy" id="29139"/>
    <lineage>
        <taxon>Eukaryota</taxon>
        <taxon>Metazoa</taxon>
        <taxon>Chordata</taxon>
        <taxon>Craniata</taxon>
        <taxon>Vertebrata</taxon>
        <taxon>Euteleostomi</taxon>
        <taxon>Mammalia</taxon>
        <taxon>Metatheria</taxon>
        <taxon>Diprotodontia</taxon>
        <taxon>Vombatidae</taxon>
        <taxon>Vombatus</taxon>
    </lineage>
</organism>
<dbReference type="GO" id="GO:0030154">
    <property type="term" value="P:cell differentiation"/>
    <property type="evidence" value="ECO:0007669"/>
    <property type="project" value="UniProtKB-KW"/>
</dbReference>
<keyword evidence="10" id="KW-0804">Transcription</keyword>
<sequence>MYSFLEVKSSFVDLEVSESIKSGLCSTSRVKRPMNAFMVWSRSQRRKVALEKPKMHDSEISKHLGFTWKLLSDNEKQPFVDEAKRLRAKHREQYPDYKYQPRRKSGKKFPKNHLRNDSLIHKQHEHLTQIYENTTLVPEISNFNYAQQSCAVTPATCLDNWINTNLPEQENIEIWQSSCFQNSCTAVNNTNSYMKLETAENS</sequence>
<dbReference type="CDD" id="cd22028">
    <property type="entry name" value="HMG-box_SoxA_SoxB_SoxG"/>
    <property type="match status" value="1"/>
</dbReference>
<dbReference type="Ensembl" id="ENSVURT00010013175.1">
    <property type="protein sequence ID" value="ENSVURP00010011605.1"/>
    <property type="gene ID" value="ENSVURG00010008971.1"/>
</dbReference>
<evidence type="ECO:0000256" key="6">
    <source>
        <dbReference type="ARBA" id="ARBA00022928"/>
    </source>
</evidence>
<evidence type="ECO:0000256" key="7">
    <source>
        <dbReference type="ARBA" id="ARBA00023015"/>
    </source>
</evidence>
<dbReference type="SMART" id="SM00398">
    <property type="entry name" value="HMG"/>
    <property type="match status" value="1"/>
</dbReference>
<evidence type="ECO:0000256" key="3">
    <source>
        <dbReference type="ARBA" id="ARBA00019052"/>
    </source>
</evidence>
<keyword evidence="7" id="KW-0805">Transcription regulation</keyword>
<evidence type="ECO:0000256" key="5">
    <source>
        <dbReference type="ARBA" id="ARBA00022860"/>
    </source>
</evidence>
<comment type="subcellular location">
    <subcellularLocation>
        <location evidence="1">Nucleus speckle</location>
    </subcellularLocation>
</comment>
<dbReference type="AlphaFoldDB" id="A0A4X2KQG3"/>
<evidence type="ECO:0000256" key="11">
    <source>
        <dbReference type="ARBA" id="ARBA00023242"/>
    </source>
</evidence>
<evidence type="ECO:0000313" key="17">
    <source>
        <dbReference type="Proteomes" id="UP000314987"/>
    </source>
</evidence>
<feature type="DNA-binding region" description="HMG box" evidence="14">
    <location>
        <begin position="30"/>
        <end position="98"/>
    </location>
</feature>
<dbReference type="GO" id="GO:0007548">
    <property type="term" value="P:sex differentiation"/>
    <property type="evidence" value="ECO:0007669"/>
    <property type="project" value="UniProtKB-KW"/>
</dbReference>
<evidence type="ECO:0000256" key="4">
    <source>
        <dbReference type="ARBA" id="ARBA00022782"/>
    </source>
</evidence>
<dbReference type="GeneTree" id="ENSGT00940000160614"/>
<keyword evidence="4" id="KW-0221">Differentiation</keyword>
<reference evidence="17" key="1">
    <citation type="submission" date="2018-12" db="EMBL/GenBank/DDBJ databases">
        <authorList>
            <person name="Yazar S."/>
        </authorList>
    </citation>
    <scope>NUCLEOTIDE SEQUENCE [LARGE SCALE GENOMIC DNA]</scope>
</reference>
<keyword evidence="17" id="KW-1185">Reference proteome</keyword>
<name>A0A4X2KQG3_VOMUR</name>
<accession>A0A4X2KQG3</accession>
<evidence type="ECO:0000256" key="10">
    <source>
        <dbReference type="ARBA" id="ARBA00023163"/>
    </source>
</evidence>
<feature type="domain" description="HMG box" evidence="15">
    <location>
        <begin position="30"/>
        <end position="98"/>
    </location>
</feature>
<evidence type="ECO:0000259" key="15">
    <source>
        <dbReference type="PROSITE" id="PS50118"/>
    </source>
</evidence>
<dbReference type="GO" id="GO:0016607">
    <property type="term" value="C:nuclear speck"/>
    <property type="evidence" value="ECO:0007669"/>
    <property type="project" value="UniProtKB-SubCell"/>
</dbReference>
<evidence type="ECO:0000256" key="14">
    <source>
        <dbReference type="PROSITE-ProRule" id="PRU00267"/>
    </source>
</evidence>
<proteinExistence type="inferred from homology"/>
<keyword evidence="11 14" id="KW-0539">Nucleus</keyword>